<feature type="transmembrane region" description="Helical" evidence="1">
    <location>
        <begin position="141"/>
        <end position="158"/>
    </location>
</feature>
<dbReference type="Pfam" id="PF07670">
    <property type="entry name" value="Gate"/>
    <property type="match status" value="1"/>
</dbReference>
<dbReference type="InterPro" id="IPR011642">
    <property type="entry name" value="Gate_dom"/>
</dbReference>
<keyword evidence="1" id="KW-0812">Transmembrane</keyword>
<keyword evidence="1" id="KW-1133">Transmembrane helix</keyword>
<dbReference type="Proteomes" id="UP000681035">
    <property type="component" value="Chromosome"/>
</dbReference>
<feature type="transmembrane region" description="Helical" evidence="1">
    <location>
        <begin position="40"/>
        <end position="64"/>
    </location>
</feature>
<accession>A0A810Q1V3</accession>
<dbReference type="RefSeq" id="WP_213540586.1">
    <property type="nucleotide sequence ID" value="NZ_AP023418.1"/>
</dbReference>
<evidence type="ECO:0000256" key="1">
    <source>
        <dbReference type="SAM" id="Phobius"/>
    </source>
</evidence>
<feature type="domain" description="Nucleoside transporter/FeoB GTPase Gate" evidence="2">
    <location>
        <begin position="35"/>
        <end position="131"/>
    </location>
</feature>
<organism evidence="3 4">
    <name type="scientific">Vescimonas coprocola</name>
    <dbReference type="NCBI Taxonomy" id="2714355"/>
    <lineage>
        <taxon>Bacteria</taxon>
        <taxon>Bacillati</taxon>
        <taxon>Bacillota</taxon>
        <taxon>Clostridia</taxon>
        <taxon>Eubacteriales</taxon>
        <taxon>Oscillospiraceae</taxon>
        <taxon>Vescimonas</taxon>
    </lineage>
</organism>
<sequence length="294" mass="29749">MGLALGLLAVMAGLLAASDVAAQAVREGLALCGGSVIPALFPFLVVSRLFVATGSAAALGRLLAPLTRRMLGISGPGGTAVLLGLLGGYPVGAQTAGELVRTGAISRQEGQRLLLFCNNCGPAFALGVAGVGCFGSLRAGVWLWLIHVSAAVLTALLTRHTSSPEGRTSPSAPQALGSAFPGAVRGAGEGMLHVCGFVVFFLVLTRLLTALTGLEHPFPLGLLELTGGILRLSGTRGDFVLAAALMGWGGVCVHCQTAAVLEGSGLHMRGYLPAKAAQAVLSAALAVPISRWVR</sequence>
<feature type="transmembrane region" description="Helical" evidence="1">
    <location>
        <begin position="239"/>
        <end position="261"/>
    </location>
</feature>
<evidence type="ECO:0000259" key="2">
    <source>
        <dbReference type="Pfam" id="PF07670"/>
    </source>
</evidence>
<evidence type="ECO:0000313" key="4">
    <source>
        <dbReference type="Proteomes" id="UP000681035"/>
    </source>
</evidence>
<dbReference type="KEGG" id="vcop:MM50RIKEN_17070"/>
<protein>
    <recommendedName>
        <fullName evidence="2">Nucleoside transporter/FeoB GTPase Gate domain-containing protein</fullName>
    </recommendedName>
</protein>
<keyword evidence="4" id="KW-1185">Reference proteome</keyword>
<dbReference type="EMBL" id="AP023418">
    <property type="protein sequence ID" value="BCK81944.1"/>
    <property type="molecule type" value="Genomic_DNA"/>
</dbReference>
<gene>
    <name evidence="3" type="ORF">MM50RIKEN_17070</name>
</gene>
<reference evidence="3" key="1">
    <citation type="submission" date="2020-09" db="EMBL/GenBank/DDBJ databases">
        <title>New species isolated from human feces.</title>
        <authorList>
            <person name="Kitahara M."/>
            <person name="Shigeno Y."/>
            <person name="Shime M."/>
            <person name="Matsumoto Y."/>
            <person name="Nakamura S."/>
            <person name="Motooka D."/>
            <person name="Fukuoka S."/>
            <person name="Nishikawa H."/>
            <person name="Benno Y."/>
        </authorList>
    </citation>
    <scope>NUCLEOTIDE SEQUENCE</scope>
    <source>
        <strain evidence="3">MM50</strain>
    </source>
</reference>
<feature type="transmembrane region" description="Helical" evidence="1">
    <location>
        <begin position="113"/>
        <end position="135"/>
    </location>
</feature>
<name>A0A810Q1V3_9FIRM</name>
<keyword evidence="1" id="KW-0472">Membrane</keyword>
<evidence type="ECO:0000313" key="3">
    <source>
        <dbReference type="EMBL" id="BCK81944.1"/>
    </source>
</evidence>
<proteinExistence type="predicted"/>
<dbReference type="AlphaFoldDB" id="A0A810Q1V3"/>